<evidence type="ECO:0000313" key="3">
    <source>
        <dbReference type="Proteomes" id="UP000190162"/>
    </source>
</evidence>
<dbReference type="Pfam" id="PF11449">
    <property type="entry name" value="ArsP_2"/>
    <property type="match status" value="1"/>
</dbReference>
<dbReference type="Proteomes" id="UP000190162">
    <property type="component" value="Unassembled WGS sequence"/>
</dbReference>
<dbReference type="InterPro" id="IPR021552">
    <property type="entry name" value="ArsP_2"/>
</dbReference>
<keyword evidence="3" id="KW-1185">Reference proteome</keyword>
<feature type="transmembrane region" description="Helical" evidence="1">
    <location>
        <begin position="78"/>
        <end position="97"/>
    </location>
</feature>
<dbReference type="AlphaFoldDB" id="A0A1T4W6M0"/>
<name>A0A1T4W6M0_9GAMM</name>
<keyword evidence="1" id="KW-1133">Transmembrane helix</keyword>
<protein>
    <submittedName>
        <fullName evidence="2">Putative, 10TM heavy-metal exporter</fullName>
    </submittedName>
</protein>
<feature type="transmembrane region" description="Helical" evidence="1">
    <location>
        <begin position="259"/>
        <end position="277"/>
    </location>
</feature>
<feature type="transmembrane region" description="Helical" evidence="1">
    <location>
        <begin position="147"/>
        <end position="167"/>
    </location>
</feature>
<proteinExistence type="predicted"/>
<evidence type="ECO:0000256" key="1">
    <source>
        <dbReference type="SAM" id="Phobius"/>
    </source>
</evidence>
<dbReference type="NCBIfam" id="NF037962">
    <property type="entry name" value="arsenic_eff"/>
    <property type="match status" value="1"/>
</dbReference>
<reference evidence="3" key="1">
    <citation type="submission" date="2017-02" db="EMBL/GenBank/DDBJ databases">
        <authorList>
            <person name="Varghese N."/>
            <person name="Submissions S."/>
        </authorList>
    </citation>
    <scope>NUCLEOTIDE SEQUENCE [LARGE SCALE GENOMIC DNA]</scope>
    <source>
        <strain evidence="3">DSM 22720</strain>
    </source>
</reference>
<keyword evidence="1" id="KW-0812">Transmembrane</keyword>
<dbReference type="EMBL" id="FUXU01000168">
    <property type="protein sequence ID" value="SKA72886.1"/>
    <property type="molecule type" value="Genomic_DNA"/>
</dbReference>
<feature type="transmembrane region" description="Helical" evidence="1">
    <location>
        <begin position="118"/>
        <end position="141"/>
    </location>
</feature>
<feature type="transmembrane region" description="Helical" evidence="1">
    <location>
        <begin position="387"/>
        <end position="420"/>
    </location>
</feature>
<organism evidence="2 3">
    <name type="scientific">Enterovibrio nigricans DSM 22720</name>
    <dbReference type="NCBI Taxonomy" id="1121868"/>
    <lineage>
        <taxon>Bacteria</taxon>
        <taxon>Pseudomonadati</taxon>
        <taxon>Pseudomonadota</taxon>
        <taxon>Gammaproteobacteria</taxon>
        <taxon>Vibrionales</taxon>
        <taxon>Vibrionaceae</taxon>
        <taxon>Enterovibrio</taxon>
    </lineage>
</organism>
<gene>
    <name evidence="2" type="ORF">SAMN02745132_04794</name>
</gene>
<keyword evidence="1" id="KW-0472">Membrane</keyword>
<evidence type="ECO:0000313" key="2">
    <source>
        <dbReference type="EMBL" id="SKA72886.1"/>
    </source>
</evidence>
<feature type="transmembrane region" description="Helical" evidence="1">
    <location>
        <begin position="174"/>
        <end position="191"/>
    </location>
</feature>
<feature type="transmembrane region" description="Helical" evidence="1">
    <location>
        <begin position="310"/>
        <end position="330"/>
    </location>
</feature>
<feature type="transmembrane region" description="Helical" evidence="1">
    <location>
        <begin position="49"/>
        <end position="66"/>
    </location>
</feature>
<accession>A0A1T4W6M0</accession>
<feature type="transmembrane region" description="Helical" evidence="1">
    <location>
        <begin position="342"/>
        <end position="367"/>
    </location>
</feature>
<feature type="transmembrane region" description="Helical" evidence="1">
    <location>
        <begin position="228"/>
        <end position="247"/>
    </location>
</feature>
<sequence length="423" mass="46172">MIVSSRHCIFSYLSYYDNNSHYHKADAMTEFISRILTPTSRAQRRSLRYHRLVVPAVLLALVVAEPTRATVLPTLSDAFWQVAAYVAATLALFHYLSEKFDRKGVFLNTIMRHKNLQILFASFMGALPGCGGAIVVITQFVRGNLSFGSVVAVLTATMGDAAFLLLATKPHDGVFMLVLGFFVGLISGRIVDALHGEHFLRPKVKQKARDVVCTEECQKPFISAQGRFWQWLVVPALAVALIGSFQLDTDSLLSMPKGTTELLGAVLAIITVTFWAVQREANSYESVVGEDPKCQHAHLFQRVAQDTNFVTVWVIAAFLAFELTVLAFHIDLAGVFGDWTPLMPLFGVLVGLLPGCGPQILVTSLYISGAVPMSAQIGNAISNDGDALFPAIALAPKAAIVATVYSTIPALFFAYSYYALVEM</sequence>